<feature type="transmembrane region" description="Helical" evidence="1">
    <location>
        <begin position="347"/>
        <end position="371"/>
    </location>
</feature>
<dbReference type="AlphaFoldDB" id="A0A2K1DZ48"/>
<evidence type="ECO:0008006" key="4">
    <source>
        <dbReference type="Google" id="ProtNLM"/>
    </source>
</evidence>
<feature type="transmembrane region" description="Helical" evidence="1">
    <location>
        <begin position="259"/>
        <end position="277"/>
    </location>
</feature>
<keyword evidence="1" id="KW-0472">Membrane</keyword>
<protein>
    <recommendedName>
        <fullName evidence="4">O-antigen ligase domain-containing protein</fullName>
    </recommendedName>
</protein>
<feature type="transmembrane region" description="Helical" evidence="1">
    <location>
        <begin position="49"/>
        <end position="67"/>
    </location>
</feature>
<feature type="transmembrane region" description="Helical" evidence="1">
    <location>
        <begin position="104"/>
        <end position="123"/>
    </location>
</feature>
<feature type="transmembrane region" description="Helical" evidence="1">
    <location>
        <begin position="135"/>
        <end position="157"/>
    </location>
</feature>
<name>A0A2K1DZ48_9FLAO</name>
<feature type="transmembrane region" description="Helical" evidence="1">
    <location>
        <begin position="236"/>
        <end position="252"/>
    </location>
</feature>
<evidence type="ECO:0000313" key="2">
    <source>
        <dbReference type="EMBL" id="PNQ73284.1"/>
    </source>
</evidence>
<dbReference type="EMBL" id="POWF01000003">
    <property type="protein sequence ID" value="PNQ73284.1"/>
    <property type="molecule type" value="Genomic_DNA"/>
</dbReference>
<keyword evidence="1" id="KW-0812">Transmembrane</keyword>
<keyword evidence="1" id="KW-1133">Transmembrane helix</keyword>
<feature type="transmembrane region" description="Helical" evidence="1">
    <location>
        <begin position="211"/>
        <end position="230"/>
    </location>
</feature>
<dbReference type="Proteomes" id="UP000236641">
    <property type="component" value="Unassembled WGS sequence"/>
</dbReference>
<accession>A0A2K1DZ48</accession>
<keyword evidence="3" id="KW-1185">Reference proteome</keyword>
<evidence type="ECO:0000256" key="1">
    <source>
        <dbReference type="SAM" id="Phobius"/>
    </source>
</evidence>
<gene>
    <name evidence="2" type="ORF">C1T31_07125</name>
</gene>
<evidence type="ECO:0000313" key="3">
    <source>
        <dbReference type="Proteomes" id="UP000236641"/>
    </source>
</evidence>
<feature type="transmembrane region" description="Helical" evidence="1">
    <location>
        <begin position="79"/>
        <end position="98"/>
    </location>
</feature>
<sequence>MVLEANNLIWNKRLYKQWFKSRPLNLKWMLLVILVFPFFAATWEMKKSSGFSPLQVLGLLVFGFAIMSNMQKRIKTKKLIATFYIFLFLLFFNLLLVLTFEQSIAQFGDTIRTMLPFVLFFYFRKNINSLIDIEGFLITFLVASIFPIATLYYEILFDPIREVYNTESRGGGLRLSGFYADLFGYMSHLICGFICYCYFFIKYLDRKKKSFFFKQFGFLIILLITLVGIYNLRHQASWAVSLTLVLTFVYFVRKKVAPYQLISFVIIMIGVGAYFYIEIFNELFAKDIQVYEGDARDSAALNGRVWIWERYFAIWESFNVISQWLGAGFAQHLKSRVMMSGGMHSDYVRLFFSTGIVGAICYLTFLIYLIKNAIKVKITQLKYLMLATVLVLILYGISSLPMLASGAMMYFIVAIISQTNKRNLC</sequence>
<feature type="transmembrane region" description="Helical" evidence="1">
    <location>
        <begin position="24"/>
        <end position="43"/>
    </location>
</feature>
<reference evidence="2 3" key="1">
    <citation type="submission" date="2018-01" db="EMBL/GenBank/DDBJ databases">
        <title>The draft genome of Hanstruepera neustonica JCM19743.</title>
        <authorList>
            <person name="He R.-H."/>
            <person name="Du Z.-J."/>
        </authorList>
    </citation>
    <scope>NUCLEOTIDE SEQUENCE [LARGE SCALE GENOMIC DNA]</scope>
    <source>
        <strain evidence="2 3">JCM19743</strain>
    </source>
</reference>
<comment type="caution">
    <text evidence="2">The sequence shown here is derived from an EMBL/GenBank/DDBJ whole genome shotgun (WGS) entry which is preliminary data.</text>
</comment>
<feature type="transmembrane region" description="Helical" evidence="1">
    <location>
        <begin position="177"/>
        <end position="199"/>
    </location>
</feature>
<proteinExistence type="predicted"/>
<organism evidence="2 3">
    <name type="scientific">Hanstruepera neustonica</name>
    <dbReference type="NCBI Taxonomy" id="1445657"/>
    <lineage>
        <taxon>Bacteria</taxon>
        <taxon>Pseudomonadati</taxon>
        <taxon>Bacteroidota</taxon>
        <taxon>Flavobacteriia</taxon>
        <taxon>Flavobacteriales</taxon>
        <taxon>Flavobacteriaceae</taxon>
        <taxon>Hanstruepera</taxon>
    </lineage>
</organism>
<feature type="transmembrane region" description="Helical" evidence="1">
    <location>
        <begin position="383"/>
        <end position="416"/>
    </location>
</feature>